<dbReference type="AlphaFoldDB" id="A0AA47MHV1"/>
<reference evidence="1" key="1">
    <citation type="journal article" date="2023" name="Front. Mar. Sci.">
        <title>A new Merluccius polli reference genome to investigate the effects of global change in West African waters.</title>
        <authorList>
            <person name="Mateo J.L."/>
            <person name="Blanco-Fernandez C."/>
            <person name="Garcia-Vazquez E."/>
            <person name="Machado-Schiaffino G."/>
        </authorList>
    </citation>
    <scope>NUCLEOTIDE SEQUENCE</scope>
    <source>
        <strain evidence="1">C29</strain>
        <tissue evidence="1">Fin</tissue>
    </source>
</reference>
<evidence type="ECO:0000313" key="1">
    <source>
        <dbReference type="EMBL" id="KAK0140564.1"/>
    </source>
</evidence>
<dbReference type="EMBL" id="JAOPHQ010004058">
    <property type="protein sequence ID" value="KAK0140564.1"/>
    <property type="molecule type" value="Genomic_DNA"/>
</dbReference>
<name>A0AA47MHV1_MERPO</name>
<comment type="caution">
    <text evidence="1">The sequence shown here is derived from an EMBL/GenBank/DDBJ whole genome shotgun (WGS) entry which is preliminary data.</text>
</comment>
<organism evidence="1 2">
    <name type="scientific">Merluccius polli</name>
    <name type="common">Benguela hake</name>
    <name type="synonym">Merluccius cadenati</name>
    <dbReference type="NCBI Taxonomy" id="89951"/>
    <lineage>
        <taxon>Eukaryota</taxon>
        <taxon>Metazoa</taxon>
        <taxon>Chordata</taxon>
        <taxon>Craniata</taxon>
        <taxon>Vertebrata</taxon>
        <taxon>Euteleostomi</taxon>
        <taxon>Actinopterygii</taxon>
        <taxon>Neopterygii</taxon>
        <taxon>Teleostei</taxon>
        <taxon>Neoteleostei</taxon>
        <taxon>Acanthomorphata</taxon>
        <taxon>Zeiogadaria</taxon>
        <taxon>Gadariae</taxon>
        <taxon>Gadiformes</taxon>
        <taxon>Gadoidei</taxon>
        <taxon>Merlucciidae</taxon>
        <taxon>Merluccius</taxon>
    </lineage>
</organism>
<dbReference type="Proteomes" id="UP001174136">
    <property type="component" value="Unassembled WGS sequence"/>
</dbReference>
<sequence length="59" mass="6814">MESEVQQLSQERRRKIQEINDTVERSKADADREIANGVLVLPCSDELHWKSGEMISTKQ</sequence>
<protein>
    <submittedName>
        <fullName evidence="1">Uncharacterized protein</fullName>
    </submittedName>
</protein>
<accession>A0AA47MHV1</accession>
<gene>
    <name evidence="1" type="ORF">N1851_022454</name>
</gene>
<proteinExistence type="predicted"/>
<evidence type="ECO:0000313" key="2">
    <source>
        <dbReference type="Proteomes" id="UP001174136"/>
    </source>
</evidence>
<keyword evidence="2" id="KW-1185">Reference proteome</keyword>